<proteinExistence type="predicted"/>
<dbReference type="EMBL" id="CP017703">
    <property type="protein sequence ID" value="ASS91878.1"/>
    <property type="molecule type" value="Genomic_DNA"/>
</dbReference>
<name>A0A223E9G2_9BACI</name>
<dbReference type="KEGG" id="apak:AP3564_17955"/>
<accession>A0A223E9G2</accession>
<keyword evidence="1" id="KW-1133">Transmembrane helix</keyword>
<protein>
    <submittedName>
        <fullName evidence="2">Uncharacterized protein</fullName>
    </submittedName>
</protein>
<feature type="transmembrane region" description="Helical" evidence="1">
    <location>
        <begin position="101"/>
        <end position="123"/>
    </location>
</feature>
<gene>
    <name evidence="2" type="ORF">AP3564_17955</name>
</gene>
<feature type="transmembrane region" description="Helical" evidence="1">
    <location>
        <begin position="70"/>
        <end position="89"/>
    </location>
</feature>
<keyword evidence="1" id="KW-0812">Transmembrane</keyword>
<feature type="transmembrane region" description="Helical" evidence="1">
    <location>
        <begin position="39"/>
        <end position="58"/>
    </location>
</feature>
<organism evidence="2 3">
    <name type="scientific">Aeribacillus pallidus</name>
    <dbReference type="NCBI Taxonomy" id="33936"/>
    <lineage>
        <taxon>Bacteria</taxon>
        <taxon>Bacillati</taxon>
        <taxon>Bacillota</taxon>
        <taxon>Bacilli</taxon>
        <taxon>Bacillales</taxon>
        <taxon>Bacillaceae</taxon>
        <taxon>Aeribacillus</taxon>
    </lineage>
</organism>
<sequence>MYIKYSSGFMIASLIQAAIIAFAEDAGLSHLGAKLTLTQLLIHILAGQVVGYILLFIIRKMNIAQRLNTFVIGVIWGMIVWAGLIPINAAQGKVKLPWEAGIGTVISSVLAFVIFGVIATHTIKYFGDQ</sequence>
<reference evidence="2 3" key="1">
    <citation type="submission" date="2016-10" db="EMBL/GenBank/DDBJ databases">
        <title>The whole genome sequencing and assembly of Aeribacillus pallidus KCTC3564 strain.</title>
        <authorList>
            <person name="Lee Y.-J."/>
            <person name="Park M.-K."/>
            <person name="Yi H."/>
            <person name="Bahn Y.-S."/>
            <person name="Kim J.F."/>
            <person name="Lee D.-W."/>
        </authorList>
    </citation>
    <scope>NUCLEOTIDE SEQUENCE [LARGE SCALE GENOMIC DNA]</scope>
    <source>
        <strain evidence="2 3">KCTC3564</strain>
    </source>
</reference>
<dbReference type="Proteomes" id="UP000214606">
    <property type="component" value="Chromosome"/>
</dbReference>
<evidence type="ECO:0000313" key="3">
    <source>
        <dbReference type="Proteomes" id="UP000214606"/>
    </source>
</evidence>
<evidence type="ECO:0000256" key="1">
    <source>
        <dbReference type="SAM" id="Phobius"/>
    </source>
</evidence>
<evidence type="ECO:0000313" key="2">
    <source>
        <dbReference type="EMBL" id="ASS91878.1"/>
    </source>
</evidence>
<dbReference type="AlphaFoldDB" id="A0A223E9G2"/>
<keyword evidence="1" id="KW-0472">Membrane</keyword>